<dbReference type="SUPFAM" id="SSF103473">
    <property type="entry name" value="MFS general substrate transporter"/>
    <property type="match status" value="1"/>
</dbReference>
<dbReference type="PANTHER" id="PTHR23121">
    <property type="entry name" value="SODIUM-DEPENDENT GLUCOSE TRANSPORTER 1"/>
    <property type="match status" value="1"/>
</dbReference>
<organism evidence="6 7">
    <name type="scientific">Mytilus edulis</name>
    <name type="common">Blue mussel</name>
    <dbReference type="NCBI Taxonomy" id="6550"/>
    <lineage>
        <taxon>Eukaryota</taxon>
        <taxon>Metazoa</taxon>
        <taxon>Spiralia</taxon>
        <taxon>Lophotrochozoa</taxon>
        <taxon>Mollusca</taxon>
        <taxon>Bivalvia</taxon>
        <taxon>Autobranchia</taxon>
        <taxon>Pteriomorphia</taxon>
        <taxon>Mytilida</taxon>
        <taxon>Mytiloidea</taxon>
        <taxon>Mytilidae</taxon>
        <taxon>Mytilinae</taxon>
        <taxon>Mytilus</taxon>
    </lineage>
</organism>
<dbReference type="AlphaFoldDB" id="A0A8S3SR34"/>
<evidence type="ECO:0000313" key="7">
    <source>
        <dbReference type="Proteomes" id="UP000683360"/>
    </source>
</evidence>
<feature type="transmembrane region" description="Helical" evidence="5">
    <location>
        <begin position="139"/>
        <end position="160"/>
    </location>
</feature>
<evidence type="ECO:0000313" key="6">
    <source>
        <dbReference type="EMBL" id="CAG2223996.1"/>
    </source>
</evidence>
<evidence type="ECO:0000256" key="5">
    <source>
        <dbReference type="SAM" id="Phobius"/>
    </source>
</evidence>
<comment type="caution">
    <text evidence="6">The sequence shown here is derived from an EMBL/GenBank/DDBJ whole genome shotgun (WGS) entry which is preliminary data.</text>
</comment>
<feature type="transmembrane region" description="Helical" evidence="5">
    <location>
        <begin position="181"/>
        <end position="199"/>
    </location>
</feature>
<feature type="transmembrane region" description="Helical" evidence="5">
    <location>
        <begin position="294"/>
        <end position="318"/>
    </location>
</feature>
<dbReference type="Gene3D" id="1.20.1250.20">
    <property type="entry name" value="MFS general substrate transporter like domains"/>
    <property type="match status" value="1"/>
</dbReference>
<feature type="transmembrane region" description="Helical" evidence="5">
    <location>
        <begin position="115"/>
        <end position="133"/>
    </location>
</feature>
<proteinExistence type="predicted"/>
<protein>
    <submittedName>
        <fullName evidence="6">Uncharacterized protein</fullName>
    </submittedName>
</protein>
<feature type="transmembrane region" description="Helical" evidence="5">
    <location>
        <begin position="330"/>
        <end position="354"/>
    </location>
</feature>
<accession>A0A8S3SR34</accession>
<name>A0A8S3SR34_MYTED</name>
<dbReference type="Proteomes" id="UP000683360">
    <property type="component" value="Unassembled WGS sequence"/>
</dbReference>
<dbReference type="OrthoDB" id="413079at2759"/>
<gene>
    <name evidence="6" type="ORF">MEDL_37289</name>
</gene>
<evidence type="ECO:0000256" key="2">
    <source>
        <dbReference type="ARBA" id="ARBA00022989"/>
    </source>
</evidence>
<keyword evidence="1 5" id="KW-0812">Transmembrane</keyword>
<sequence>MEETHENKDPISEKTEEESENKQLEYPVHPSDVLPEERVNFWKLFKENWLSILTDCLTFGSFGMGVAFLGPTLFDLGCQTSSDLKDMNWVIFAQLVMTLVGSISAGCLAKRAVPVYVLLLIGMVGLPLFMYLVPSCTVFAWLLVDLLLMGWCMGCIDCVANLRMIMRFGTNVTPFLQAMHFFYGLGAFISPMIAAPFLVNIDCTPLVDGVTSSSNSLRITRAQHLSKSRTAFVILGSIQLLITFIVVTVGCFAFGRLLAIPLATRLTSLFMLSINLGGVLGASTLMLICHTDKTVIYIGVCSLGLFLSSMTPTAISLAEQFININPSITSCLVVCAALGESLCPIIVGNLFALIGPPTF</sequence>
<feature type="region of interest" description="Disordered" evidence="4">
    <location>
        <begin position="1"/>
        <end position="27"/>
    </location>
</feature>
<evidence type="ECO:0000256" key="3">
    <source>
        <dbReference type="ARBA" id="ARBA00023136"/>
    </source>
</evidence>
<feature type="compositionally biased region" description="Basic and acidic residues" evidence="4">
    <location>
        <begin position="1"/>
        <end position="14"/>
    </location>
</feature>
<reference evidence="6" key="1">
    <citation type="submission" date="2021-03" db="EMBL/GenBank/DDBJ databases">
        <authorList>
            <person name="Bekaert M."/>
        </authorList>
    </citation>
    <scope>NUCLEOTIDE SEQUENCE</scope>
</reference>
<dbReference type="PANTHER" id="PTHR23121:SF10">
    <property type="entry name" value="MAJOR FACILITATOR SUPERFAMILY DOMAIN-CONTAINING PROTEIN 4A"/>
    <property type="match status" value="1"/>
</dbReference>
<keyword evidence="3 5" id="KW-0472">Membrane</keyword>
<evidence type="ECO:0000256" key="1">
    <source>
        <dbReference type="ARBA" id="ARBA00022692"/>
    </source>
</evidence>
<dbReference type="EMBL" id="CAJPWZ010001795">
    <property type="protein sequence ID" value="CAG2223996.1"/>
    <property type="molecule type" value="Genomic_DNA"/>
</dbReference>
<feature type="transmembrane region" description="Helical" evidence="5">
    <location>
        <begin position="231"/>
        <end position="254"/>
    </location>
</feature>
<feature type="transmembrane region" description="Helical" evidence="5">
    <location>
        <begin position="89"/>
        <end position="108"/>
    </location>
</feature>
<dbReference type="InterPro" id="IPR036259">
    <property type="entry name" value="MFS_trans_sf"/>
</dbReference>
<evidence type="ECO:0000256" key="4">
    <source>
        <dbReference type="SAM" id="MobiDB-lite"/>
    </source>
</evidence>
<feature type="transmembrane region" description="Helical" evidence="5">
    <location>
        <begin position="266"/>
        <end position="288"/>
    </location>
</feature>
<keyword evidence="2 5" id="KW-1133">Transmembrane helix</keyword>
<feature type="transmembrane region" description="Helical" evidence="5">
    <location>
        <begin position="48"/>
        <end position="69"/>
    </location>
</feature>
<keyword evidence="7" id="KW-1185">Reference proteome</keyword>